<name>A0ABR1WRP5_9PEZI</name>
<dbReference type="InterPro" id="IPR027443">
    <property type="entry name" value="IPNS-like_sf"/>
</dbReference>
<feature type="domain" description="Isopenicillin N synthase-like Fe(2+) 2OG dioxygenase" evidence="1">
    <location>
        <begin position="16"/>
        <end position="90"/>
    </location>
</feature>
<protein>
    <submittedName>
        <fullName evidence="2">2-oxoglutarate-dependent dioxygenase</fullName>
    </submittedName>
</protein>
<evidence type="ECO:0000313" key="3">
    <source>
        <dbReference type="Proteomes" id="UP001480595"/>
    </source>
</evidence>
<reference evidence="2 3" key="1">
    <citation type="submission" date="2023-01" db="EMBL/GenBank/DDBJ databases">
        <title>Analysis of 21 Apiospora genomes using comparative genomics revels a genus with tremendous synthesis potential of carbohydrate active enzymes and secondary metabolites.</title>
        <authorList>
            <person name="Sorensen T."/>
        </authorList>
    </citation>
    <scope>NUCLEOTIDE SEQUENCE [LARGE SCALE GENOMIC DNA]</scope>
    <source>
        <strain evidence="2 3">CBS 135458</strain>
    </source>
</reference>
<evidence type="ECO:0000259" key="1">
    <source>
        <dbReference type="Pfam" id="PF03171"/>
    </source>
</evidence>
<dbReference type="RefSeq" id="XP_066720496.1">
    <property type="nucleotide sequence ID" value="XM_066852355.1"/>
</dbReference>
<sequence length="140" mass="15317">MANEHAADLSSTSSMTFLKYTEQGEVKAEGGHVPHTDIWVQPRPGCLVVNVGDSLRLLSGRKLKSSLRRAIPHANAVGRARHSFAYLLRPSETALLDLGDGRVCTSLDWHFKKLDVFQAPPDVQAENLAVLLGKFDGVQN</sequence>
<dbReference type="Proteomes" id="UP001480595">
    <property type="component" value="Unassembled WGS sequence"/>
</dbReference>
<dbReference type="SUPFAM" id="SSF51197">
    <property type="entry name" value="Clavaminate synthase-like"/>
    <property type="match status" value="1"/>
</dbReference>
<accession>A0ABR1WRP5</accession>
<keyword evidence="2" id="KW-0223">Dioxygenase</keyword>
<dbReference type="EMBL" id="JAQQWL010000002">
    <property type="protein sequence ID" value="KAK8085972.1"/>
    <property type="molecule type" value="Genomic_DNA"/>
</dbReference>
<dbReference type="Gene3D" id="2.60.120.330">
    <property type="entry name" value="B-lactam Antibiotic, Isopenicillin N Synthase, Chain"/>
    <property type="match status" value="1"/>
</dbReference>
<dbReference type="GeneID" id="92085418"/>
<keyword evidence="3" id="KW-1185">Reference proteome</keyword>
<evidence type="ECO:0000313" key="2">
    <source>
        <dbReference type="EMBL" id="KAK8085972.1"/>
    </source>
</evidence>
<dbReference type="GO" id="GO:0051213">
    <property type="term" value="F:dioxygenase activity"/>
    <property type="evidence" value="ECO:0007669"/>
    <property type="project" value="UniProtKB-KW"/>
</dbReference>
<proteinExistence type="predicted"/>
<comment type="caution">
    <text evidence="2">The sequence shown here is derived from an EMBL/GenBank/DDBJ whole genome shotgun (WGS) entry which is preliminary data.</text>
</comment>
<keyword evidence="2" id="KW-0560">Oxidoreductase</keyword>
<dbReference type="InterPro" id="IPR044861">
    <property type="entry name" value="IPNS-like_FE2OG_OXY"/>
</dbReference>
<gene>
    <name evidence="2" type="ORF">PG994_000946</name>
</gene>
<dbReference type="Pfam" id="PF03171">
    <property type="entry name" value="2OG-FeII_Oxy"/>
    <property type="match status" value="1"/>
</dbReference>
<organism evidence="2 3">
    <name type="scientific">Apiospora phragmitis</name>
    <dbReference type="NCBI Taxonomy" id="2905665"/>
    <lineage>
        <taxon>Eukaryota</taxon>
        <taxon>Fungi</taxon>
        <taxon>Dikarya</taxon>
        <taxon>Ascomycota</taxon>
        <taxon>Pezizomycotina</taxon>
        <taxon>Sordariomycetes</taxon>
        <taxon>Xylariomycetidae</taxon>
        <taxon>Amphisphaeriales</taxon>
        <taxon>Apiosporaceae</taxon>
        <taxon>Apiospora</taxon>
    </lineage>
</organism>